<feature type="region of interest" description="Disordered" evidence="9">
    <location>
        <begin position="1"/>
        <end position="48"/>
    </location>
</feature>
<dbReference type="SUPFAM" id="SSF111331">
    <property type="entry name" value="NAD kinase/diacylglycerol kinase-like"/>
    <property type="match status" value="1"/>
</dbReference>
<dbReference type="EMBL" id="CP031229">
    <property type="protein sequence ID" value="AXH95489.1"/>
    <property type="molecule type" value="Genomic_DNA"/>
</dbReference>
<accession>A0A345NKD1</accession>
<keyword evidence="6" id="KW-0067">ATP-binding</keyword>
<keyword evidence="7" id="KW-0594">Phospholipid biosynthesis</keyword>
<gene>
    <name evidence="11" type="ORF">DV701_04505</name>
</gene>
<keyword evidence="5" id="KW-0418">Kinase</keyword>
<evidence type="ECO:0000313" key="11">
    <source>
        <dbReference type="EMBL" id="AXH95489.1"/>
    </source>
</evidence>
<organism evidence="11 12">
    <name type="scientific">Ornithinimicrobium avium</name>
    <dbReference type="NCBI Taxonomy" id="2283195"/>
    <lineage>
        <taxon>Bacteria</taxon>
        <taxon>Bacillati</taxon>
        <taxon>Actinomycetota</taxon>
        <taxon>Actinomycetes</taxon>
        <taxon>Micrococcales</taxon>
        <taxon>Ornithinimicrobiaceae</taxon>
        <taxon>Ornithinimicrobium</taxon>
    </lineage>
</organism>
<dbReference type="Gene3D" id="3.40.50.10330">
    <property type="entry name" value="Probable inorganic polyphosphate/atp-NAD kinase, domain 1"/>
    <property type="match status" value="1"/>
</dbReference>
<evidence type="ECO:0000256" key="8">
    <source>
        <dbReference type="ARBA" id="ARBA00023264"/>
    </source>
</evidence>
<evidence type="ECO:0000256" key="2">
    <source>
        <dbReference type="ARBA" id="ARBA00005983"/>
    </source>
</evidence>
<reference evidence="11 12" key="1">
    <citation type="submission" date="2018-07" db="EMBL/GenBank/DDBJ databases">
        <title>Complete genome sequencing of Ornithinimicrobium sp. AMA3305.</title>
        <authorList>
            <person name="Bae J.-W."/>
        </authorList>
    </citation>
    <scope>NUCLEOTIDE SEQUENCE [LARGE SCALE GENOMIC DNA]</scope>
    <source>
        <strain evidence="11 12">AMA3305</strain>
    </source>
</reference>
<evidence type="ECO:0000256" key="3">
    <source>
        <dbReference type="ARBA" id="ARBA00022679"/>
    </source>
</evidence>
<dbReference type="InterPro" id="IPR045540">
    <property type="entry name" value="YegS/DAGK_C"/>
</dbReference>
<evidence type="ECO:0000256" key="7">
    <source>
        <dbReference type="ARBA" id="ARBA00023209"/>
    </source>
</evidence>
<evidence type="ECO:0000256" key="6">
    <source>
        <dbReference type="ARBA" id="ARBA00022840"/>
    </source>
</evidence>
<dbReference type="Gene3D" id="2.60.200.40">
    <property type="match status" value="1"/>
</dbReference>
<name>A0A345NKD1_9MICO</name>
<keyword evidence="7" id="KW-0444">Lipid biosynthesis</keyword>
<dbReference type="AlphaFoldDB" id="A0A345NKD1"/>
<dbReference type="KEGG" id="orn:DV701_04505"/>
<dbReference type="Pfam" id="PF19279">
    <property type="entry name" value="YegS_C"/>
    <property type="match status" value="1"/>
</dbReference>
<dbReference type="Proteomes" id="UP000253790">
    <property type="component" value="Chromosome"/>
</dbReference>
<dbReference type="Pfam" id="PF00781">
    <property type="entry name" value="DAGK_cat"/>
    <property type="match status" value="1"/>
</dbReference>
<dbReference type="GO" id="GO:0005524">
    <property type="term" value="F:ATP binding"/>
    <property type="evidence" value="ECO:0007669"/>
    <property type="project" value="UniProtKB-KW"/>
</dbReference>
<proteinExistence type="inferred from homology"/>
<dbReference type="PROSITE" id="PS50146">
    <property type="entry name" value="DAGK"/>
    <property type="match status" value="1"/>
</dbReference>
<comment type="cofactor">
    <cofactor evidence="1">
        <name>Mg(2+)</name>
        <dbReference type="ChEBI" id="CHEBI:18420"/>
    </cofactor>
</comment>
<feature type="domain" description="DAGKc" evidence="10">
    <location>
        <begin position="47"/>
        <end position="180"/>
    </location>
</feature>
<dbReference type="SMART" id="SM00046">
    <property type="entry name" value="DAGKc"/>
    <property type="match status" value="1"/>
</dbReference>
<dbReference type="GO" id="GO:0008654">
    <property type="term" value="P:phospholipid biosynthetic process"/>
    <property type="evidence" value="ECO:0007669"/>
    <property type="project" value="UniProtKB-KW"/>
</dbReference>
<sequence>MRVRRADPGGVSPRRLRWGSAPYARRRTRGGELSADQDPGHEAGAVSEPRPLLVLARPATDDDGRAALERVRQLLEGVAPHGVEVRTPGSDQAYADAVASVAEPSPRDVVVLGGDGSVHRLLQELHDQQVTGSTVGLVPAGTGNDLARSVHLPLEAQDSAPVAVHGRPAPRGLLVDDTGGVVVNAVHAGVAAEATVHAGEVKGIFGKAAYAVGALRAGLTSRGWHLRLVVDGRTVVDGSRPVLMVTLALGSSVGGGARVAPDARPDDGLVDVVVARGTSPVARLGFARDLRRGRHTARSDVTVTRGREVLVEAVGPKDAFHLSADGEVSPARISRRSWRVEPGAWRLRVPDRAATPPRSDERG</sequence>
<dbReference type="InterPro" id="IPR016064">
    <property type="entry name" value="NAD/diacylglycerol_kinase_sf"/>
</dbReference>
<dbReference type="InterPro" id="IPR001206">
    <property type="entry name" value="Diacylglycerol_kinase_cat_dom"/>
</dbReference>
<evidence type="ECO:0000256" key="9">
    <source>
        <dbReference type="SAM" id="MobiDB-lite"/>
    </source>
</evidence>
<keyword evidence="12" id="KW-1185">Reference proteome</keyword>
<keyword evidence="3" id="KW-0808">Transferase</keyword>
<dbReference type="GO" id="GO:0016301">
    <property type="term" value="F:kinase activity"/>
    <property type="evidence" value="ECO:0007669"/>
    <property type="project" value="UniProtKB-KW"/>
</dbReference>
<dbReference type="OrthoDB" id="142078at2"/>
<protein>
    <recommendedName>
        <fullName evidence="10">DAGKc domain-containing protein</fullName>
    </recommendedName>
</protein>
<dbReference type="InterPro" id="IPR050187">
    <property type="entry name" value="Lipid_Phosphate_FormReg"/>
</dbReference>
<keyword evidence="8" id="KW-1208">Phospholipid metabolism</keyword>
<dbReference type="InterPro" id="IPR017438">
    <property type="entry name" value="ATP-NAD_kinase_N"/>
</dbReference>
<evidence type="ECO:0000259" key="10">
    <source>
        <dbReference type="PROSITE" id="PS50146"/>
    </source>
</evidence>
<keyword evidence="7" id="KW-0443">Lipid metabolism</keyword>
<evidence type="ECO:0000256" key="5">
    <source>
        <dbReference type="ARBA" id="ARBA00022777"/>
    </source>
</evidence>
<evidence type="ECO:0000256" key="1">
    <source>
        <dbReference type="ARBA" id="ARBA00001946"/>
    </source>
</evidence>
<dbReference type="PANTHER" id="PTHR12358">
    <property type="entry name" value="SPHINGOSINE KINASE"/>
    <property type="match status" value="1"/>
</dbReference>
<keyword evidence="4" id="KW-0547">Nucleotide-binding</keyword>
<evidence type="ECO:0000256" key="4">
    <source>
        <dbReference type="ARBA" id="ARBA00022741"/>
    </source>
</evidence>
<evidence type="ECO:0000313" key="12">
    <source>
        <dbReference type="Proteomes" id="UP000253790"/>
    </source>
</evidence>
<comment type="similarity">
    <text evidence="2">Belongs to the diacylglycerol/lipid kinase family.</text>
</comment>
<dbReference type="PANTHER" id="PTHR12358:SF54">
    <property type="entry name" value="SPHINGOSINE KINASE RELATED PROTEIN"/>
    <property type="match status" value="1"/>
</dbReference>